<dbReference type="EMBL" id="CAACVG010009880">
    <property type="protein sequence ID" value="VEN54439.1"/>
    <property type="molecule type" value="Genomic_DNA"/>
</dbReference>
<dbReference type="GO" id="GO:0033396">
    <property type="term" value="P:beta-alanine biosynthetic process via 3-ureidopropionate"/>
    <property type="evidence" value="ECO:0007669"/>
    <property type="project" value="TreeGrafter"/>
</dbReference>
<keyword evidence="1" id="KW-0378">Hydrolase</keyword>
<dbReference type="SUPFAM" id="SSF56317">
    <property type="entry name" value="Carbon-nitrogen hydrolase"/>
    <property type="match status" value="1"/>
</dbReference>
<gene>
    <name evidence="3" type="ORF">CALMAC_LOCUS13913</name>
</gene>
<dbReference type="Proteomes" id="UP000410492">
    <property type="component" value="Unassembled WGS sequence"/>
</dbReference>
<reference evidence="3 4" key="1">
    <citation type="submission" date="2019-01" db="EMBL/GenBank/DDBJ databases">
        <authorList>
            <person name="Sayadi A."/>
        </authorList>
    </citation>
    <scope>NUCLEOTIDE SEQUENCE [LARGE SCALE GENOMIC DNA]</scope>
</reference>
<evidence type="ECO:0000256" key="1">
    <source>
        <dbReference type="ARBA" id="ARBA00022801"/>
    </source>
</evidence>
<dbReference type="Pfam" id="PF00795">
    <property type="entry name" value="CN_hydrolase"/>
    <property type="match status" value="1"/>
</dbReference>
<evidence type="ECO:0000313" key="4">
    <source>
        <dbReference type="Proteomes" id="UP000410492"/>
    </source>
</evidence>
<dbReference type="Gene3D" id="3.60.110.10">
    <property type="entry name" value="Carbon-nitrogen hydrolase"/>
    <property type="match status" value="1"/>
</dbReference>
<dbReference type="AlphaFoldDB" id="A0A653D2Q3"/>
<dbReference type="InterPro" id="IPR036526">
    <property type="entry name" value="C-N_Hydrolase_sf"/>
</dbReference>
<keyword evidence="4" id="KW-1185">Reference proteome</keyword>
<feature type="domain" description="CN hydrolase" evidence="2">
    <location>
        <begin position="76"/>
        <end position="348"/>
    </location>
</feature>
<dbReference type="PANTHER" id="PTHR43674">
    <property type="entry name" value="NITRILASE C965.09-RELATED"/>
    <property type="match status" value="1"/>
</dbReference>
<dbReference type="GO" id="GO:0003837">
    <property type="term" value="F:beta-ureidopropionase activity"/>
    <property type="evidence" value="ECO:0007669"/>
    <property type="project" value="TreeGrafter"/>
</dbReference>
<accession>A0A653D2Q3</accession>
<protein>
    <recommendedName>
        <fullName evidence="2">CN hydrolase domain-containing protein</fullName>
    </recommendedName>
</protein>
<dbReference type="PROSITE" id="PS50263">
    <property type="entry name" value="CN_HYDROLASE"/>
    <property type="match status" value="1"/>
</dbReference>
<dbReference type="InterPro" id="IPR050345">
    <property type="entry name" value="Aliph_Amidase/BUP"/>
</dbReference>
<sequence>MMTHCSRNSWPKNLIEVSRVREGSSQYSLLHSYLINFGDLELSEKCKKLAAKYKVQLLSCTFTNLREEQMRSTRMVRIGLFQQKLPVPLSYPIRKIKIEMYTLATDAIKIAAKGGVNVFCLQQAWNMPYAFCPGEHMPWSDYAERAEDGPTTRILQALAEENKMVIISTILERDENLEDRIWNTAVVIDNHGNYLGKHRRNHIPKIEIPNEPTYYCEGNADHPVFQTDYGRIGVSICYERHFPLNWLGYALNGAQIVFNPCAAIGDQMETLWPIEARNAAIANGYYVCAINRVGTEIYEHEFETDEGVVLHKDSGSFFGSSYIAAPNGARSAGLSRTKNGLLVCDVDLNMCRQIKDDRGYGAFERPELYSNIIKEATNSYKRQILTKY</sequence>
<name>A0A653D2Q3_CALMS</name>
<dbReference type="PANTHER" id="PTHR43674:SF2">
    <property type="entry name" value="BETA-UREIDOPROPIONASE"/>
    <property type="match status" value="1"/>
</dbReference>
<dbReference type="OrthoDB" id="412018at2759"/>
<evidence type="ECO:0000259" key="2">
    <source>
        <dbReference type="PROSITE" id="PS50263"/>
    </source>
</evidence>
<proteinExistence type="predicted"/>
<organism evidence="3 4">
    <name type="scientific">Callosobruchus maculatus</name>
    <name type="common">Southern cowpea weevil</name>
    <name type="synonym">Pulse bruchid</name>
    <dbReference type="NCBI Taxonomy" id="64391"/>
    <lineage>
        <taxon>Eukaryota</taxon>
        <taxon>Metazoa</taxon>
        <taxon>Ecdysozoa</taxon>
        <taxon>Arthropoda</taxon>
        <taxon>Hexapoda</taxon>
        <taxon>Insecta</taxon>
        <taxon>Pterygota</taxon>
        <taxon>Neoptera</taxon>
        <taxon>Endopterygota</taxon>
        <taxon>Coleoptera</taxon>
        <taxon>Polyphaga</taxon>
        <taxon>Cucujiformia</taxon>
        <taxon>Chrysomeloidea</taxon>
        <taxon>Chrysomelidae</taxon>
        <taxon>Bruchinae</taxon>
        <taxon>Bruchini</taxon>
        <taxon>Callosobruchus</taxon>
    </lineage>
</organism>
<dbReference type="InterPro" id="IPR003010">
    <property type="entry name" value="C-N_Hydrolase"/>
</dbReference>
<evidence type="ECO:0000313" key="3">
    <source>
        <dbReference type="EMBL" id="VEN54439.1"/>
    </source>
</evidence>